<feature type="region of interest" description="Disordered" evidence="1">
    <location>
        <begin position="483"/>
        <end position="520"/>
    </location>
</feature>
<feature type="region of interest" description="Disordered" evidence="1">
    <location>
        <begin position="68"/>
        <end position="89"/>
    </location>
</feature>
<evidence type="ECO:0000313" key="4">
    <source>
        <dbReference type="Proteomes" id="UP000071118"/>
    </source>
</evidence>
<accession>A0A4V0K5H1</accession>
<dbReference type="GeneID" id="27794671"/>
<evidence type="ECO:0000256" key="1">
    <source>
        <dbReference type="SAM" id="MobiDB-lite"/>
    </source>
</evidence>
<protein>
    <submittedName>
        <fullName evidence="3">CIR protein</fullName>
    </submittedName>
</protein>
<dbReference type="Proteomes" id="UP000071118">
    <property type="component" value="Chromosome 7"/>
</dbReference>
<dbReference type="RefSeq" id="XP_016653512.1">
    <property type="nucleotide sequence ID" value="XM_016797574.1"/>
</dbReference>
<feature type="region of interest" description="Disordered" evidence="1">
    <location>
        <begin position="1012"/>
        <end position="1043"/>
    </location>
</feature>
<sequence>MTHNMQDKSFSIGSLKGEDGDVYGRYYGSDGEEGGYQVMSEDITSLRDGLSGLEGNLYGERNVLSKQSSKLENTSGVGPITKKSHSHVKRIDGQTPKLKGEEGDASDKYYGLKGQEGGYIGILEDITSLRDGFSGLDGDPNGKDNILSSHGSESEVVGKISPKVKGLHKDLKKMNGQTKRLKDQKGGSQVVFGGRSILKGKLKGKEGDFDGQSDVLSGRTKGPKNQKDKSLGISGFGSYIKGKLSGLEGNSYGQPDVLKGKTHGLPGKEGELSGQKGEPQVALGGYSGLSRLKGDEGDSYDQSDGLSGKTLGLPGQDSVSLGVSPGISRAQPDLRDKLSGLEGDINGQHNVLGSKSSEFEITGGITPKMNISYDSMKGESGQAQILKYEEDGFNSQYDVLSGRTKGLPGQKGESQAVLGGSSGLRSSLKGEEGNSYGQPDVLKGKTHGLPGKEGELRDKIHRLPDQKGELQVALGGYSGLSRLKGSEGDSYDQSDGLKGKTLGLKGQEGVSPGISRGHPNLKDKLSGLEGDLSGQHNVLSSKSSEFEITGGISPKINMSYDTVKGISGQAQILKDEEDSFNSQYDVLSGRTKGLPGQKGESQVVLGGSSGLRSSLKGDEGNSYGQPDVLKGKTHGLSGKEGELIGQKGGSQAALGGYSDLSRLKGEEGDANGKYYGMKGQEGGYLGILEDITSLRNGFPGLNGGSNGKHNALSIQGSESEIIGGILPRIKMLYDSIKGISGQSQILKGEEGDVDGHHDVLIGRTKGLKGKEGDINGQRNILSSKSSEFKIIGGINPQIQMLQDSMKGTKDRTKRFADQEDGPQVVFGGVSDLSRLKGEEGDANGKYYGMKGQEGGYLGISEDITSLRDGFPVTKGYPNGKDNVLSVQGSVSEIISGITPKINISYDSIKGISGQSQILKGEEGDVDGKHDILIGRKTGFKGKEGDINGQHNVLSRKSSEFEITGGISPKINMSYDTVKGISGQAQILKYEEDSFNGQYDALGGRTKGLAGQKGESQAVLGGSSDLKGRLKGAEGDSYDQSTGLSGKTLGLSAQEGELIGKKGEHQVALRGYSDLSRLKGEEGDANGKYYGMKGQEGGYLGILEDITSLRDGFPGLNRGSNGKHNTLSRKSSESEILGGILPRIKMLYDSIKGISGQTYELPGQEGDVGGHHDVLIGRTKGLKGKEGDINGQRNILSSKSSEFKIIGGINPQIQMLQDSMKGTKHRTKRFADQEDGPQVVFGGVSGLSGLKGEEGDINGKYDGLKGQEGGYLGISEDITSLRDGFPITKGGPNGNDNVLSIQGSVSEIIGGITPKMNISYDSMKGISGQAQILKYEEDSFNSQYDVLSGQTKGLSGQKGESQAALWGYSDSKGKLSGLEGNSYGQSDGLSGKTLGLPGQDGVSLGISGGHPNLRDNLSGLEGDLSGQHNVLSINNSGLEITGGITPKMNLSYDSVKGISGQSQILKGEEGDFNGKHDILIGRTKGLKGKEGDINGQRNILSSKSSEFEIIGGMNPQIKILQDDMKGTKRRTRRFADQEDGSQVVCMCFPGLRNRLKGEEGDINGKYYGLKGQEGGYLGILEDITSLRGRFPVIKGGINGKDNVLSSQNIGLEIIGGISPKINMSYDTVKGISGQSQILKGEEGDFNGKHDVLIGRKTGFKGKEGDINGQHNVLSRKNSEFEITGGITPKMNISYDSMKGESGQAQILKYEEDGFNSQYDVLSRRTKGLKGEEGDFYGQSDGFKGKTYGLPGQEGELTDLAHEFKDEDGSVYIEDYLSHFTIESQSISTTTEENTNLSQNFPILLTINPLEDSTSGSNSDSTPILTLGSNPTLNSDSNSFSNFGNKITYIVVAFISFFIILGVSYKYFAPGWKKKLKREQNVKKIINLCDKNKPSNEVPDTITEDN</sequence>
<evidence type="ECO:0000313" key="3">
    <source>
        <dbReference type="EMBL" id="VTZ67883.1"/>
    </source>
</evidence>
<organism evidence="3 4">
    <name type="scientific">Plasmodium chabaudi chabaudi</name>
    <dbReference type="NCBI Taxonomy" id="31271"/>
    <lineage>
        <taxon>Eukaryota</taxon>
        <taxon>Sar</taxon>
        <taxon>Alveolata</taxon>
        <taxon>Apicomplexa</taxon>
        <taxon>Aconoidasida</taxon>
        <taxon>Haemosporida</taxon>
        <taxon>Plasmodiidae</taxon>
        <taxon>Plasmodium</taxon>
        <taxon>Plasmodium (Vinckeia)</taxon>
    </lineage>
</organism>
<dbReference type="KEGG" id="pcb:PCHAS_0701400"/>
<feature type="region of interest" description="Disordered" evidence="1">
    <location>
        <begin position="399"/>
        <end position="464"/>
    </location>
</feature>
<feature type="region of interest" description="Disordered" evidence="1">
    <location>
        <begin position="590"/>
        <end position="629"/>
    </location>
</feature>
<keyword evidence="2" id="KW-1133">Transmembrane helix</keyword>
<dbReference type="EMBL" id="LK022884">
    <property type="protein sequence ID" value="VTZ67883.1"/>
    <property type="molecule type" value="Genomic_DNA"/>
</dbReference>
<reference evidence="3 4" key="1">
    <citation type="journal article" date="2014" name="BMC Biol.">
        <title>A comprehensive evaluation of rodent malaria parasite genomes and gene expression.</title>
        <authorList>
            <person name="Otto T.D."/>
            <person name="Bohme U."/>
            <person name="Jackson A.P."/>
            <person name="Hunt M."/>
            <person name="Franke-Fayard B."/>
            <person name="Hoeijmakers W.A."/>
            <person name="Religa A.A."/>
            <person name="Robertson L."/>
            <person name="Sanders M."/>
            <person name="Ogun S.A."/>
            <person name="Cunningham D."/>
            <person name="Erhart A."/>
            <person name="Billker O."/>
            <person name="Khan S.M."/>
            <person name="Stunnenberg H.G."/>
            <person name="Langhorne J."/>
            <person name="Holder A.A."/>
            <person name="Waters A.P."/>
            <person name="Newbold C.I."/>
            <person name="Pain A."/>
            <person name="Berriman M."/>
            <person name="Janse C.J."/>
        </authorList>
    </citation>
    <scope>NUCLEOTIDE SEQUENCE [LARGE SCALE GENOMIC DNA]</scope>
    <source>
        <strain evidence="3 4">AS</strain>
    </source>
</reference>
<feature type="transmembrane region" description="Helical" evidence="2">
    <location>
        <begin position="1845"/>
        <end position="1866"/>
    </location>
</feature>
<feature type="region of interest" description="Disordered" evidence="1">
    <location>
        <begin position="1"/>
        <end position="28"/>
    </location>
</feature>
<gene>
    <name evidence="3" type="ORF">PCHAS_0701400</name>
</gene>
<feature type="compositionally biased region" description="Basic and acidic residues" evidence="1">
    <location>
        <begin position="450"/>
        <end position="464"/>
    </location>
</feature>
<keyword evidence="4" id="KW-1185">Reference proteome</keyword>
<proteinExistence type="predicted"/>
<feature type="region of interest" description="Disordered" evidence="1">
    <location>
        <begin position="201"/>
        <end position="232"/>
    </location>
</feature>
<evidence type="ECO:0000256" key="2">
    <source>
        <dbReference type="SAM" id="Phobius"/>
    </source>
</evidence>
<name>A0A4V0K5H1_PLACU</name>
<feature type="compositionally biased region" description="Polar residues" evidence="1">
    <location>
        <begin position="1"/>
        <end position="12"/>
    </location>
</feature>
<feature type="region of interest" description="Disordered" evidence="1">
    <location>
        <begin position="251"/>
        <end position="316"/>
    </location>
</feature>
<keyword evidence="2" id="KW-0472">Membrane</keyword>
<dbReference type="VEuPathDB" id="PlasmoDB:PCHAS_0701400"/>
<keyword evidence="2" id="KW-0812">Transmembrane</keyword>